<gene>
    <name evidence="1" type="ORF">S01H1_61139</name>
</gene>
<dbReference type="AlphaFoldDB" id="X0X502"/>
<comment type="caution">
    <text evidence="1">The sequence shown here is derived from an EMBL/GenBank/DDBJ whole genome shotgun (WGS) entry which is preliminary data.</text>
</comment>
<protein>
    <submittedName>
        <fullName evidence="1">Uncharacterized protein</fullName>
    </submittedName>
</protein>
<dbReference type="EMBL" id="BARS01040077">
    <property type="protein sequence ID" value="GAG31743.1"/>
    <property type="molecule type" value="Genomic_DNA"/>
</dbReference>
<reference evidence="1" key="1">
    <citation type="journal article" date="2014" name="Front. Microbiol.">
        <title>High frequency of phylogenetically diverse reductive dehalogenase-homologous genes in deep subseafloor sedimentary metagenomes.</title>
        <authorList>
            <person name="Kawai M."/>
            <person name="Futagami T."/>
            <person name="Toyoda A."/>
            <person name="Takaki Y."/>
            <person name="Nishi S."/>
            <person name="Hori S."/>
            <person name="Arai W."/>
            <person name="Tsubouchi T."/>
            <person name="Morono Y."/>
            <person name="Uchiyama I."/>
            <person name="Ito T."/>
            <person name="Fujiyama A."/>
            <person name="Inagaki F."/>
            <person name="Takami H."/>
        </authorList>
    </citation>
    <scope>NUCLEOTIDE SEQUENCE</scope>
    <source>
        <strain evidence="1">Expedition CK06-06</strain>
    </source>
</reference>
<feature type="non-terminal residue" evidence="1">
    <location>
        <position position="51"/>
    </location>
</feature>
<organism evidence="1">
    <name type="scientific">marine sediment metagenome</name>
    <dbReference type="NCBI Taxonomy" id="412755"/>
    <lineage>
        <taxon>unclassified sequences</taxon>
        <taxon>metagenomes</taxon>
        <taxon>ecological metagenomes</taxon>
    </lineage>
</organism>
<accession>X0X502</accession>
<name>X0X502_9ZZZZ</name>
<proteinExistence type="predicted"/>
<sequence length="51" mass="5739">MQFERAFLLQRGVIDLATGRFPVTLFTNGEASDGHIIDIRGHEAPDHLPMF</sequence>
<evidence type="ECO:0000313" key="1">
    <source>
        <dbReference type="EMBL" id="GAG31743.1"/>
    </source>
</evidence>